<reference evidence="1" key="1">
    <citation type="submission" date="2021-09" db="EMBL/GenBank/DDBJ databases">
        <authorList>
            <consortium name="AG Swart"/>
            <person name="Singh M."/>
            <person name="Singh A."/>
            <person name="Seah K."/>
            <person name="Emmerich C."/>
        </authorList>
    </citation>
    <scope>NUCLEOTIDE SEQUENCE</scope>
    <source>
        <strain evidence="1">ATCC30299</strain>
    </source>
</reference>
<evidence type="ECO:0000313" key="1">
    <source>
        <dbReference type="EMBL" id="CAG9313456.1"/>
    </source>
</evidence>
<dbReference type="EMBL" id="CAJZBQ010000010">
    <property type="protein sequence ID" value="CAG9313456.1"/>
    <property type="molecule type" value="Genomic_DNA"/>
</dbReference>
<name>A0AAU9II12_9CILI</name>
<protein>
    <submittedName>
        <fullName evidence="1">Uncharacterized protein</fullName>
    </submittedName>
</protein>
<organism evidence="1 2">
    <name type="scientific">Blepharisma stoltei</name>
    <dbReference type="NCBI Taxonomy" id="1481888"/>
    <lineage>
        <taxon>Eukaryota</taxon>
        <taxon>Sar</taxon>
        <taxon>Alveolata</taxon>
        <taxon>Ciliophora</taxon>
        <taxon>Postciliodesmatophora</taxon>
        <taxon>Heterotrichea</taxon>
        <taxon>Heterotrichida</taxon>
        <taxon>Blepharismidae</taxon>
        <taxon>Blepharisma</taxon>
    </lineage>
</organism>
<proteinExistence type="predicted"/>
<accession>A0AAU9II12</accession>
<keyword evidence="2" id="KW-1185">Reference proteome</keyword>
<sequence>MRNPNYLTLISMKIPKKILLCGIKNKQNVLPHKLLENWLIRNKFANVYMCLSIYQLLDFPQLQRFLITPLSLSLDLLKTELHNLTSTLKKQ</sequence>
<gene>
    <name evidence="1" type="ORF">BSTOLATCC_MIC8721</name>
</gene>
<dbReference type="Proteomes" id="UP001162131">
    <property type="component" value="Unassembled WGS sequence"/>
</dbReference>
<evidence type="ECO:0000313" key="2">
    <source>
        <dbReference type="Proteomes" id="UP001162131"/>
    </source>
</evidence>
<dbReference type="AlphaFoldDB" id="A0AAU9II12"/>
<comment type="caution">
    <text evidence="1">The sequence shown here is derived from an EMBL/GenBank/DDBJ whole genome shotgun (WGS) entry which is preliminary data.</text>
</comment>